<dbReference type="AlphaFoldDB" id="A0A840V3P2"/>
<accession>A0A840V3P2</accession>
<dbReference type="Proteomes" id="UP000557717">
    <property type="component" value="Unassembled WGS sequence"/>
</dbReference>
<evidence type="ECO:0000313" key="1">
    <source>
        <dbReference type="EMBL" id="MBB5352917.1"/>
    </source>
</evidence>
<organism evidence="1 2">
    <name type="scientific">Haloferula luteola</name>
    <dbReference type="NCBI Taxonomy" id="595692"/>
    <lineage>
        <taxon>Bacteria</taxon>
        <taxon>Pseudomonadati</taxon>
        <taxon>Verrucomicrobiota</taxon>
        <taxon>Verrucomicrobiia</taxon>
        <taxon>Verrucomicrobiales</taxon>
        <taxon>Verrucomicrobiaceae</taxon>
        <taxon>Haloferula</taxon>
    </lineage>
</organism>
<gene>
    <name evidence="1" type="ORF">HNR46_003166</name>
</gene>
<protein>
    <submittedName>
        <fullName evidence="1">Uncharacterized protein</fullName>
    </submittedName>
</protein>
<proteinExistence type="predicted"/>
<dbReference type="RefSeq" id="WP_184020354.1">
    <property type="nucleotide sequence ID" value="NZ_JACHFD010000017.1"/>
</dbReference>
<dbReference type="EMBL" id="JACHFD010000017">
    <property type="protein sequence ID" value="MBB5352917.1"/>
    <property type="molecule type" value="Genomic_DNA"/>
</dbReference>
<comment type="caution">
    <text evidence="1">The sequence shown here is derived from an EMBL/GenBank/DDBJ whole genome shotgun (WGS) entry which is preliminary data.</text>
</comment>
<keyword evidence="2" id="KW-1185">Reference proteome</keyword>
<name>A0A840V3P2_9BACT</name>
<sequence length="149" mass="16540">MKIAPTLDGRVRVDLENEKDIWALISIVVDAGGAMGPLSDQVAGGMGAEFAEDWREWVVPDLADQFRAQLSEVAGTMEGKAPGDSFFIAREQAELWYGALNQARRALHAQRSSSPEDTEPDDSEVRRARILGSFYDRLQILVFETLMEP</sequence>
<dbReference type="Pfam" id="PF09438">
    <property type="entry name" value="DUF2017"/>
    <property type="match status" value="1"/>
</dbReference>
<evidence type="ECO:0000313" key="2">
    <source>
        <dbReference type="Proteomes" id="UP000557717"/>
    </source>
</evidence>
<reference evidence="1 2" key="1">
    <citation type="submission" date="2020-08" db="EMBL/GenBank/DDBJ databases">
        <title>Genomic Encyclopedia of Type Strains, Phase IV (KMG-IV): sequencing the most valuable type-strain genomes for metagenomic binning, comparative biology and taxonomic classification.</title>
        <authorList>
            <person name="Goeker M."/>
        </authorList>
    </citation>
    <scope>NUCLEOTIDE SEQUENCE [LARGE SCALE GENOMIC DNA]</scope>
    <source>
        <strain evidence="1 2">YC6886</strain>
    </source>
</reference>
<dbReference type="InterPro" id="IPR018561">
    <property type="entry name" value="AosR"/>
</dbReference>